<dbReference type="GO" id="GO:0005524">
    <property type="term" value="F:ATP binding"/>
    <property type="evidence" value="ECO:0007669"/>
    <property type="project" value="UniProtKB-KW"/>
</dbReference>
<comment type="caution">
    <text evidence="7">The sequence shown here is derived from an EMBL/GenBank/DDBJ whole genome shotgun (WGS) entry which is preliminary data.</text>
</comment>
<dbReference type="Pfam" id="PF02518">
    <property type="entry name" value="HATPase_c"/>
    <property type="match status" value="1"/>
</dbReference>
<keyword evidence="8" id="KW-1185">Reference proteome</keyword>
<dbReference type="InterPro" id="IPR003594">
    <property type="entry name" value="HATPase_dom"/>
</dbReference>
<keyword evidence="4" id="KW-0812">Transmembrane</keyword>
<evidence type="ECO:0000256" key="2">
    <source>
        <dbReference type="ARBA" id="ARBA00012438"/>
    </source>
</evidence>
<evidence type="ECO:0000256" key="4">
    <source>
        <dbReference type="SAM" id="Phobius"/>
    </source>
</evidence>
<organism evidence="7 8">
    <name type="scientific">Chitinimonas lacunae</name>
    <dbReference type="NCBI Taxonomy" id="1963018"/>
    <lineage>
        <taxon>Bacteria</taxon>
        <taxon>Pseudomonadati</taxon>
        <taxon>Pseudomonadota</taxon>
        <taxon>Betaproteobacteria</taxon>
        <taxon>Neisseriales</taxon>
        <taxon>Chitinibacteraceae</taxon>
        <taxon>Chitinimonas</taxon>
    </lineage>
</organism>
<dbReference type="Pfam" id="PF00072">
    <property type="entry name" value="Response_reg"/>
    <property type="match status" value="1"/>
</dbReference>
<evidence type="ECO:0000313" key="8">
    <source>
        <dbReference type="Proteomes" id="UP001595791"/>
    </source>
</evidence>
<comment type="catalytic activity">
    <reaction evidence="1">
        <text>ATP + protein L-histidine = ADP + protein N-phospho-L-histidine.</text>
        <dbReference type="EC" id="2.7.13.3"/>
    </reaction>
</comment>
<dbReference type="CDD" id="cd12915">
    <property type="entry name" value="PDC2_DGC_like"/>
    <property type="match status" value="1"/>
</dbReference>
<name>A0ABV8MVS0_9NEIS</name>
<protein>
    <recommendedName>
        <fullName evidence="2">histidine kinase</fullName>
        <ecNumber evidence="2">2.7.13.3</ecNumber>
    </recommendedName>
</protein>
<dbReference type="SMART" id="SM00448">
    <property type="entry name" value="REC"/>
    <property type="match status" value="1"/>
</dbReference>
<feature type="domain" description="Response regulatory" evidence="6">
    <location>
        <begin position="597"/>
        <end position="710"/>
    </location>
</feature>
<dbReference type="SUPFAM" id="SSF52172">
    <property type="entry name" value="CheY-like"/>
    <property type="match status" value="1"/>
</dbReference>
<dbReference type="InterPro" id="IPR036890">
    <property type="entry name" value="HATPase_C_sf"/>
</dbReference>
<accession>A0ABV8MVS0</accession>
<dbReference type="PANTHER" id="PTHR43065:SF49">
    <property type="entry name" value="HISTIDINE KINASE"/>
    <property type="match status" value="1"/>
</dbReference>
<dbReference type="EMBL" id="JBHSBU010000001">
    <property type="protein sequence ID" value="MFC4161060.1"/>
    <property type="molecule type" value="Genomic_DNA"/>
</dbReference>
<feature type="transmembrane region" description="Helical" evidence="4">
    <location>
        <begin position="297"/>
        <end position="316"/>
    </location>
</feature>
<dbReference type="PRINTS" id="PR00344">
    <property type="entry name" value="BCTRLSENSOR"/>
</dbReference>
<dbReference type="InterPro" id="IPR036097">
    <property type="entry name" value="HisK_dim/P_sf"/>
</dbReference>
<keyword evidence="4" id="KW-0472">Membrane</keyword>
<dbReference type="Gene3D" id="1.10.287.130">
    <property type="match status" value="1"/>
</dbReference>
<sequence length="715" mass="79091">MPNAGANPIVPVLPAIPDLARAQRILVWVTVLAIVLPVLLFLLLMLLSHSKAHATAQERADQMLRVAQEHALKTIETNRQLLERVLELLDNDYRDSRLPVNEAILHNKLKDYVRDLPQVRGISAVDAQGRPLAASQLYPLPANLHIRDRIDYKALRQQQRHFYITPIMLGQLRKIPFFSIDQARYRPDGVFDGIVMVSMEPDYFNDYYRQLVSNHPGMRLTLLQGEGAVLARSAPTPAEEQKLLHELIARQPAQFSRLLPGRQGQTYLALRQVGNYPLYVAVSYPESESLAGWYRDLLVMAAFLLLPMFGLVFVLLRTLRRLKSEAAVWQRWREEVTIRESMETTLKQSRRLEALGQLTGEVAHSFNNLLLVFSTSTLLLRRLLPPGSGEQTLETMERGVESGKRLTRQLLAFSRRQPLRPEVVDFARQMNDFGVLLQASIGSHVNLTLDVAEQVANIRVDGSELELALLNLALNARAAMPQGGELTVRALNVTLSGEPAGLQGDFVRIDVIDDGEGIAPEDMDRVFEPFFTTKADGTGLGLAQVYGFCIQSGGAVTISSEMDVGTCVTMYLPASQETAQNTTENPASPRPVGSAGRVLVVEDNADVARSTQTLLEHLGYSVDIAASADGALYRIMLDCQWDVIVSDVMMPGTLNGIGLALRLQQAQPDLPVLLVTGYAAELEQAQAAGLHVLAKPYSTGALERALHQVRMTVKT</sequence>
<dbReference type="Gene3D" id="3.30.565.10">
    <property type="entry name" value="Histidine kinase-like ATPase, C-terminal domain"/>
    <property type="match status" value="1"/>
</dbReference>
<dbReference type="SUPFAM" id="SSF47384">
    <property type="entry name" value="Homodimeric domain of signal transducing histidine kinase"/>
    <property type="match status" value="1"/>
</dbReference>
<dbReference type="Gene3D" id="3.40.50.2300">
    <property type="match status" value="1"/>
</dbReference>
<reference evidence="8" key="1">
    <citation type="journal article" date="2019" name="Int. J. Syst. Evol. Microbiol.">
        <title>The Global Catalogue of Microorganisms (GCM) 10K type strain sequencing project: providing services to taxonomists for standard genome sequencing and annotation.</title>
        <authorList>
            <consortium name="The Broad Institute Genomics Platform"/>
            <consortium name="The Broad Institute Genome Sequencing Center for Infectious Disease"/>
            <person name="Wu L."/>
            <person name="Ma J."/>
        </authorList>
    </citation>
    <scope>NUCLEOTIDE SEQUENCE [LARGE SCALE GENOMIC DNA]</scope>
    <source>
        <strain evidence="8">LMG 29894</strain>
    </source>
</reference>
<evidence type="ECO:0000313" key="7">
    <source>
        <dbReference type="EMBL" id="MFC4161060.1"/>
    </source>
</evidence>
<feature type="domain" description="Histidine kinase" evidence="5">
    <location>
        <begin position="361"/>
        <end position="576"/>
    </location>
</feature>
<dbReference type="InterPro" id="IPR004358">
    <property type="entry name" value="Sig_transdc_His_kin-like_C"/>
</dbReference>
<evidence type="ECO:0000259" key="5">
    <source>
        <dbReference type="PROSITE" id="PS50109"/>
    </source>
</evidence>
<dbReference type="PROSITE" id="PS50110">
    <property type="entry name" value="RESPONSE_REGULATORY"/>
    <property type="match status" value="1"/>
</dbReference>
<dbReference type="PROSITE" id="PS50109">
    <property type="entry name" value="HIS_KIN"/>
    <property type="match status" value="1"/>
</dbReference>
<keyword evidence="4" id="KW-1133">Transmembrane helix</keyword>
<dbReference type="InterPro" id="IPR011006">
    <property type="entry name" value="CheY-like_superfamily"/>
</dbReference>
<dbReference type="CDD" id="cd12914">
    <property type="entry name" value="PDC1_DGC_like"/>
    <property type="match status" value="1"/>
</dbReference>
<dbReference type="SMART" id="SM00387">
    <property type="entry name" value="HATPase_c"/>
    <property type="match status" value="1"/>
</dbReference>
<feature type="transmembrane region" description="Helical" evidence="4">
    <location>
        <begin position="25"/>
        <end position="47"/>
    </location>
</feature>
<dbReference type="InterPro" id="IPR005467">
    <property type="entry name" value="His_kinase_dom"/>
</dbReference>
<dbReference type="EC" id="2.7.13.3" evidence="2"/>
<dbReference type="SUPFAM" id="SSF55874">
    <property type="entry name" value="ATPase domain of HSP90 chaperone/DNA topoisomerase II/histidine kinase"/>
    <property type="match status" value="1"/>
</dbReference>
<dbReference type="InterPro" id="IPR001789">
    <property type="entry name" value="Sig_transdc_resp-reg_receiver"/>
</dbReference>
<dbReference type="Proteomes" id="UP001595791">
    <property type="component" value="Unassembled WGS sequence"/>
</dbReference>
<evidence type="ECO:0000256" key="1">
    <source>
        <dbReference type="ARBA" id="ARBA00000085"/>
    </source>
</evidence>
<proteinExistence type="predicted"/>
<dbReference type="Gene3D" id="3.30.450.20">
    <property type="entry name" value="PAS domain"/>
    <property type="match status" value="2"/>
</dbReference>
<dbReference type="RefSeq" id="WP_378166571.1">
    <property type="nucleotide sequence ID" value="NZ_JBHSBU010000001.1"/>
</dbReference>
<dbReference type="PANTHER" id="PTHR43065">
    <property type="entry name" value="SENSOR HISTIDINE KINASE"/>
    <property type="match status" value="1"/>
</dbReference>
<keyword evidence="7" id="KW-0547">Nucleotide-binding</keyword>
<keyword evidence="7" id="KW-0067">ATP-binding</keyword>
<gene>
    <name evidence="7" type="ORF">ACFOW7_17120</name>
</gene>
<evidence type="ECO:0000256" key="3">
    <source>
        <dbReference type="PROSITE-ProRule" id="PRU00169"/>
    </source>
</evidence>
<evidence type="ECO:0000259" key="6">
    <source>
        <dbReference type="PROSITE" id="PS50110"/>
    </source>
</evidence>
<keyword evidence="3" id="KW-0597">Phosphoprotein</keyword>
<feature type="modified residue" description="4-aspartylphosphate" evidence="3">
    <location>
        <position position="647"/>
    </location>
</feature>